<proteinExistence type="predicted"/>
<sequence>MSQFFHGSIKWLISCLDPCAPVLSWLQLAAKIKDVKQWYHTRSATNINANWKCSD</sequence>
<protein>
    <submittedName>
        <fullName evidence="1">Uncharacterized protein</fullName>
    </submittedName>
</protein>
<name>A0A0A9GA02_ARUDO</name>
<reference evidence="1" key="1">
    <citation type="submission" date="2014-09" db="EMBL/GenBank/DDBJ databases">
        <authorList>
            <person name="Magalhaes I.L.F."/>
            <person name="Oliveira U."/>
            <person name="Santos F.R."/>
            <person name="Vidigal T.H.D.A."/>
            <person name="Brescovit A.D."/>
            <person name="Santos A.J."/>
        </authorList>
    </citation>
    <scope>NUCLEOTIDE SEQUENCE</scope>
    <source>
        <tissue evidence="1">Shoot tissue taken approximately 20 cm above the soil surface</tissue>
    </source>
</reference>
<dbReference type="AlphaFoldDB" id="A0A0A9GA02"/>
<dbReference type="EMBL" id="GBRH01180393">
    <property type="protein sequence ID" value="JAE17503.1"/>
    <property type="molecule type" value="Transcribed_RNA"/>
</dbReference>
<reference evidence="1" key="2">
    <citation type="journal article" date="2015" name="Data Brief">
        <title>Shoot transcriptome of the giant reed, Arundo donax.</title>
        <authorList>
            <person name="Barrero R.A."/>
            <person name="Guerrero F.D."/>
            <person name="Moolhuijzen P."/>
            <person name="Goolsby J.A."/>
            <person name="Tidwell J."/>
            <person name="Bellgard S.E."/>
            <person name="Bellgard M.I."/>
        </authorList>
    </citation>
    <scope>NUCLEOTIDE SEQUENCE</scope>
    <source>
        <tissue evidence="1">Shoot tissue taken approximately 20 cm above the soil surface</tissue>
    </source>
</reference>
<organism evidence="1">
    <name type="scientific">Arundo donax</name>
    <name type="common">Giant reed</name>
    <name type="synonym">Donax arundinaceus</name>
    <dbReference type="NCBI Taxonomy" id="35708"/>
    <lineage>
        <taxon>Eukaryota</taxon>
        <taxon>Viridiplantae</taxon>
        <taxon>Streptophyta</taxon>
        <taxon>Embryophyta</taxon>
        <taxon>Tracheophyta</taxon>
        <taxon>Spermatophyta</taxon>
        <taxon>Magnoliopsida</taxon>
        <taxon>Liliopsida</taxon>
        <taxon>Poales</taxon>
        <taxon>Poaceae</taxon>
        <taxon>PACMAD clade</taxon>
        <taxon>Arundinoideae</taxon>
        <taxon>Arundineae</taxon>
        <taxon>Arundo</taxon>
    </lineage>
</organism>
<evidence type="ECO:0000313" key="1">
    <source>
        <dbReference type="EMBL" id="JAE17503.1"/>
    </source>
</evidence>
<accession>A0A0A9GA02</accession>